<reference evidence="1" key="1">
    <citation type="submission" date="2021-06" db="EMBL/GenBank/DDBJ databases">
        <authorList>
            <person name="Kallberg Y."/>
            <person name="Tangrot J."/>
            <person name="Rosling A."/>
        </authorList>
    </citation>
    <scope>NUCLEOTIDE SEQUENCE</scope>
    <source>
        <strain evidence="1">CL356</strain>
    </source>
</reference>
<evidence type="ECO:0000313" key="1">
    <source>
        <dbReference type="EMBL" id="CAG8503425.1"/>
    </source>
</evidence>
<comment type="caution">
    <text evidence="1">The sequence shown here is derived from an EMBL/GenBank/DDBJ whole genome shotgun (WGS) entry which is preliminary data.</text>
</comment>
<feature type="non-terminal residue" evidence="1">
    <location>
        <position position="1"/>
    </location>
</feature>
<accession>A0ACA9L2K9</accession>
<proteinExistence type="predicted"/>
<gene>
    <name evidence="1" type="ORF">ACOLOM_LOCUS2902</name>
</gene>
<sequence length="321" mass="35572">FYRTGKILLLDEIMGSKNSSLDITHQELIEEIKYFQIPLPRRDIPTDQYHAELLDKFVEALKDGICEARYDFHSIFGAEFAPIGASKKNFVTVPPEGNFKRLFEPFRYNGYKIIELFGKDIEEHIKSSFTDITFSIIEGEVEENDVGYKVYVIKIEIGDEAWDQDAILNKSNVVINTPIGKIAQGANILISWELSGPTPMLLGSLRIQNKNTGESTNINDSLDLSIRRLQWRVNVSPGTYILAINDGSGERFSGEFQIVQGRTIGEGGSRDTGGGGGSVIAKGSTTINPVRNNVNTPSDSRPPEISFAKPERVAPTVTISV</sequence>
<dbReference type="Proteomes" id="UP000789525">
    <property type="component" value="Unassembled WGS sequence"/>
</dbReference>
<protein>
    <submittedName>
        <fullName evidence="1">9690_t:CDS:1</fullName>
    </submittedName>
</protein>
<evidence type="ECO:0000313" key="2">
    <source>
        <dbReference type="Proteomes" id="UP000789525"/>
    </source>
</evidence>
<dbReference type="EMBL" id="CAJVPT010004025">
    <property type="protein sequence ID" value="CAG8503425.1"/>
    <property type="molecule type" value="Genomic_DNA"/>
</dbReference>
<organism evidence="1 2">
    <name type="scientific">Acaulospora colombiana</name>
    <dbReference type="NCBI Taxonomy" id="27376"/>
    <lineage>
        <taxon>Eukaryota</taxon>
        <taxon>Fungi</taxon>
        <taxon>Fungi incertae sedis</taxon>
        <taxon>Mucoromycota</taxon>
        <taxon>Glomeromycotina</taxon>
        <taxon>Glomeromycetes</taxon>
        <taxon>Diversisporales</taxon>
        <taxon>Acaulosporaceae</taxon>
        <taxon>Acaulospora</taxon>
    </lineage>
</organism>
<name>A0ACA9L2K9_9GLOM</name>
<keyword evidence="2" id="KW-1185">Reference proteome</keyword>